<name>A0A7Y9GAI9_9ACTN</name>
<accession>A0A7Y9GAI9</accession>
<dbReference type="InterPro" id="IPR004378">
    <property type="entry name" value="F420H2_quin_Rdtase"/>
</dbReference>
<reference evidence="1 2" key="1">
    <citation type="submission" date="2020-07" db="EMBL/GenBank/DDBJ databases">
        <title>Sequencing the genomes of 1000 actinobacteria strains.</title>
        <authorList>
            <person name="Klenk H.-P."/>
        </authorList>
    </citation>
    <scope>NUCLEOTIDE SEQUENCE [LARGE SCALE GENOMIC DNA]</scope>
    <source>
        <strain evidence="1 2">DSM 43461</strain>
    </source>
</reference>
<dbReference type="Gene3D" id="2.30.110.10">
    <property type="entry name" value="Electron Transport, Fmn-binding Protein, Chain A"/>
    <property type="match status" value="1"/>
</dbReference>
<comment type="caution">
    <text evidence="1">The sequence shown here is derived from an EMBL/GenBank/DDBJ whole genome shotgun (WGS) entry which is preliminary data.</text>
</comment>
<proteinExistence type="predicted"/>
<dbReference type="AlphaFoldDB" id="A0A7Y9GAI9"/>
<sequence>MEVGDACGDGEPRTGPGVLAERWGAAAAGRHRTGSGAIMTGAALPPRLARMNRVPFRLLAWGLPMGPLVLLRTRGRRSGLPRTTPVALLELDGRQWLVSPFGETHWVRNARSGGRAELGRGRRFRKVRLTEIDDDRKHRIVSAYRHKYRVVPFVRDAFDTGPEATASPDSDRPVFLVERDA</sequence>
<dbReference type="InterPro" id="IPR012349">
    <property type="entry name" value="Split_barrel_FMN-bd"/>
</dbReference>
<dbReference type="RefSeq" id="WP_218935082.1">
    <property type="nucleotide sequence ID" value="NZ_BMRD01000013.1"/>
</dbReference>
<dbReference type="Pfam" id="PF04075">
    <property type="entry name" value="F420H2_quin_red"/>
    <property type="match status" value="1"/>
</dbReference>
<gene>
    <name evidence="1" type="ORF">BJ999_003259</name>
</gene>
<evidence type="ECO:0000313" key="1">
    <source>
        <dbReference type="EMBL" id="NYE12963.1"/>
    </source>
</evidence>
<keyword evidence="2" id="KW-1185">Reference proteome</keyword>
<evidence type="ECO:0000313" key="2">
    <source>
        <dbReference type="Proteomes" id="UP000591272"/>
    </source>
</evidence>
<organism evidence="1 2">
    <name type="scientific">Actinomadura citrea</name>
    <dbReference type="NCBI Taxonomy" id="46158"/>
    <lineage>
        <taxon>Bacteria</taxon>
        <taxon>Bacillati</taxon>
        <taxon>Actinomycetota</taxon>
        <taxon>Actinomycetes</taxon>
        <taxon>Streptosporangiales</taxon>
        <taxon>Thermomonosporaceae</taxon>
        <taxon>Actinomadura</taxon>
    </lineage>
</organism>
<dbReference type="GO" id="GO:0016491">
    <property type="term" value="F:oxidoreductase activity"/>
    <property type="evidence" value="ECO:0007669"/>
    <property type="project" value="InterPro"/>
</dbReference>
<protein>
    <submittedName>
        <fullName evidence="1">Deazaflavin-dependent oxidoreductase (Nitroreductase family)</fullName>
    </submittedName>
</protein>
<dbReference type="Proteomes" id="UP000591272">
    <property type="component" value="Unassembled WGS sequence"/>
</dbReference>
<dbReference type="EMBL" id="JACCBT010000001">
    <property type="protein sequence ID" value="NYE12963.1"/>
    <property type="molecule type" value="Genomic_DNA"/>
</dbReference>
<dbReference type="NCBIfam" id="TIGR00026">
    <property type="entry name" value="hi_GC_TIGR00026"/>
    <property type="match status" value="1"/>
</dbReference>